<dbReference type="CDD" id="cd01887">
    <property type="entry name" value="IF2_eIF5B"/>
    <property type="match status" value="1"/>
</dbReference>
<name>A0A2S7VIQ8_9VIBR</name>
<dbReference type="FunFam" id="2.40.30.10:FF:000008">
    <property type="entry name" value="Translation initiation factor IF-2"/>
    <property type="match status" value="1"/>
</dbReference>
<comment type="function">
    <text evidence="9 10">One of the essential components for the initiation of protein synthesis. Protects formylmethionyl-tRNA from spontaneous hydrolysis and promotes its binding to the 30S ribosomal subunits. Also involved in the hydrolysis of GTP during the formation of the 70S ribosomal complex.</text>
</comment>
<evidence type="ECO:0000256" key="4">
    <source>
        <dbReference type="ARBA" id="ARBA00022490"/>
    </source>
</evidence>
<evidence type="ECO:0000256" key="5">
    <source>
        <dbReference type="ARBA" id="ARBA00022540"/>
    </source>
</evidence>
<dbReference type="FunFam" id="3.40.50.300:FF:000019">
    <property type="entry name" value="Translation initiation factor IF-2"/>
    <property type="match status" value="1"/>
</dbReference>
<dbReference type="FunFam" id="3.40.50.10050:FF:000001">
    <property type="entry name" value="Translation initiation factor IF-2"/>
    <property type="match status" value="1"/>
</dbReference>
<keyword evidence="6 9" id="KW-0547">Nucleotide-binding</keyword>
<dbReference type="InterPro" id="IPR015760">
    <property type="entry name" value="TIF_IF2"/>
</dbReference>
<dbReference type="InterPro" id="IPR053905">
    <property type="entry name" value="EF-G-like_DII"/>
</dbReference>
<dbReference type="GO" id="GO:0003924">
    <property type="term" value="F:GTPase activity"/>
    <property type="evidence" value="ECO:0007669"/>
    <property type="project" value="UniProtKB-UniRule"/>
</dbReference>
<dbReference type="Pfam" id="PF22042">
    <property type="entry name" value="EF-G_D2"/>
    <property type="match status" value="1"/>
</dbReference>
<evidence type="ECO:0000256" key="9">
    <source>
        <dbReference type="HAMAP-Rule" id="MF_00100"/>
    </source>
</evidence>
<dbReference type="SUPFAM" id="SSF46955">
    <property type="entry name" value="Putative DNA-binding domain"/>
    <property type="match status" value="1"/>
</dbReference>
<comment type="similarity">
    <text evidence="2 9 10">Belongs to the TRAFAC class translation factor GTPase superfamily. Classic translation factor GTPase family. IF-2 subfamily.</text>
</comment>
<evidence type="ECO:0000256" key="11">
    <source>
        <dbReference type="RuleBase" id="RU000645"/>
    </source>
</evidence>
<dbReference type="SUPFAM" id="SSF52156">
    <property type="entry name" value="Initiation factor IF2/eIF5b, domain 3"/>
    <property type="match status" value="1"/>
</dbReference>
<evidence type="ECO:0000256" key="1">
    <source>
        <dbReference type="ARBA" id="ARBA00004496"/>
    </source>
</evidence>
<dbReference type="GO" id="GO:0005829">
    <property type="term" value="C:cytosol"/>
    <property type="evidence" value="ECO:0007669"/>
    <property type="project" value="TreeGrafter"/>
</dbReference>
<feature type="region of interest" description="Disordered" evidence="12">
    <location>
        <begin position="48"/>
        <end position="307"/>
    </location>
</feature>
<evidence type="ECO:0000256" key="12">
    <source>
        <dbReference type="SAM" id="MobiDB-lite"/>
    </source>
</evidence>
<dbReference type="GO" id="GO:0005525">
    <property type="term" value="F:GTP binding"/>
    <property type="evidence" value="ECO:0007669"/>
    <property type="project" value="UniProtKB-KW"/>
</dbReference>
<evidence type="ECO:0000256" key="10">
    <source>
        <dbReference type="RuleBase" id="RU000644"/>
    </source>
</evidence>
<dbReference type="InterPro" id="IPR036925">
    <property type="entry name" value="TIF_IF2_dom3_sf"/>
</dbReference>
<evidence type="ECO:0000256" key="7">
    <source>
        <dbReference type="ARBA" id="ARBA00022917"/>
    </source>
</evidence>
<dbReference type="Pfam" id="PF08364">
    <property type="entry name" value="IF2_assoc"/>
    <property type="match status" value="1"/>
</dbReference>
<feature type="domain" description="Tr-type G" evidence="13">
    <location>
        <begin position="395"/>
        <end position="564"/>
    </location>
</feature>
<dbReference type="InterPro" id="IPR027417">
    <property type="entry name" value="P-loop_NTPase"/>
</dbReference>
<dbReference type="InterPro" id="IPR006847">
    <property type="entry name" value="IF2_N"/>
</dbReference>
<evidence type="ECO:0000313" key="14">
    <source>
        <dbReference type="EMBL" id="PQJ61361.1"/>
    </source>
</evidence>
<dbReference type="PANTHER" id="PTHR43381">
    <property type="entry name" value="TRANSLATION INITIATION FACTOR IF-2-RELATED"/>
    <property type="match status" value="1"/>
</dbReference>
<dbReference type="PROSITE" id="PS51722">
    <property type="entry name" value="G_TR_2"/>
    <property type="match status" value="1"/>
</dbReference>
<dbReference type="EMBL" id="MSCI01000002">
    <property type="protein sequence ID" value="PQJ61361.1"/>
    <property type="molecule type" value="Genomic_DNA"/>
</dbReference>
<dbReference type="Pfam" id="PF00009">
    <property type="entry name" value="GTP_EFTU"/>
    <property type="match status" value="1"/>
</dbReference>
<dbReference type="CDD" id="cd03702">
    <property type="entry name" value="IF2_mtIF2_II"/>
    <property type="match status" value="1"/>
</dbReference>
<dbReference type="InterPro" id="IPR005225">
    <property type="entry name" value="Small_GTP-bd"/>
</dbReference>
<evidence type="ECO:0000259" key="13">
    <source>
        <dbReference type="PROSITE" id="PS51722"/>
    </source>
</evidence>
<dbReference type="SUPFAM" id="SSF52540">
    <property type="entry name" value="P-loop containing nucleoside triphosphate hydrolases"/>
    <property type="match status" value="1"/>
</dbReference>
<dbReference type="InterPro" id="IPR013575">
    <property type="entry name" value="IF2_assoc_dom_bac"/>
</dbReference>
<protein>
    <recommendedName>
        <fullName evidence="3 9">Translation initiation factor IF-2</fullName>
    </recommendedName>
</protein>
<keyword evidence="5 9" id="KW-0396">Initiation factor</keyword>
<feature type="compositionally biased region" description="Basic and acidic residues" evidence="12">
    <location>
        <begin position="250"/>
        <end position="263"/>
    </location>
</feature>
<dbReference type="HAMAP" id="MF_00100_B">
    <property type="entry name" value="IF_2_B"/>
    <property type="match status" value="1"/>
</dbReference>
<dbReference type="InterPro" id="IPR000795">
    <property type="entry name" value="T_Tr_GTP-bd_dom"/>
</dbReference>
<dbReference type="Pfam" id="PF04760">
    <property type="entry name" value="IF2_N"/>
    <property type="match status" value="2"/>
</dbReference>
<comment type="subcellular location">
    <subcellularLocation>
        <location evidence="1 9 11">Cytoplasm</location>
    </subcellularLocation>
</comment>
<evidence type="ECO:0000256" key="2">
    <source>
        <dbReference type="ARBA" id="ARBA00007733"/>
    </source>
</evidence>
<dbReference type="SUPFAM" id="SSF50447">
    <property type="entry name" value="Translation proteins"/>
    <property type="match status" value="2"/>
</dbReference>
<dbReference type="Gene3D" id="3.40.50.10050">
    <property type="entry name" value="Translation initiation factor IF- 2, domain 3"/>
    <property type="match status" value="1"/>
</dbReference>
<keyword evidence="7 9" id="KW-0648">Protein biosynthesis</keyword>
<evidence type="ECO:0000313" key="15">
    <source>
        <dbReference type="Proteomes" id="UP000238707"/>
    </source>
</evidence>
<dbReference type="Proteomes" id="UP000238707">
    <property type="component" value="Unassembled WGS sequence"/>
</dbReference>
<dbReference type="Pfam" id="PF11987">
    <property type="entry name" value="IF-2"/>
    <property type="match status" value="1"/>
</dbReference>
<dbReference type="AlphaFoldDB" id="A0A2S7VIQ8"/>
<reference evidence="14 15" key="1">
    <citation type="submission" date="2016-12" db="EMBL/GenBank/DDBJ databases">
        <title>Diversity of luminous bacteria.</title>
        <authorList>
            <person name="Yoshizawa S."/>
            <person name="Kogure K."/>
        </authorList>
    </citation>
    <scope>NUCLEOTIDE SEQUENCE [LARGE SCALE GENOMIC DNA]</scope>
    <source>
        <strain evidence="14 15">LC2-408</strain>
    </source>
</reference>
<dbReference type="CDD" id="cd03692">
    <property type="entry name" value="mtIF2_IVc"/>
    <property type="match status" value="1"/>
</dbReference>
<dbReference type="InterPro" id="IPR009061">
    <property type="entry name" value="DNA-bd_dom_put_sf"/>
</dbReference>
<comment type="caution">
    <text evidence="14">The sequence shown here is derived from an EMBL/GenBank/DDBJ whole genome shotgun (WGS) entry which is preliminary data.</text>
</comment>
<feature type="region of interest" description="G-domain" evidence="9">
    <location>
        <begin position="398"/>
        <end position="546"/>
    </location>
</feature>
<evidence type="ECO:0000256" key="8">
    <source>
        <dbReference type="ARBA" id="ARBA00023134"/>
    </source>
</evidence>
<feature type="compositionally biased region" description="Low complexity" evidence="12">
    <location>
        <begin position="272"/>
        <end position="283"/>
    </location>
</feature>
<dbReference type="Gene3D" id="3.30.56.50">
    <property type="entry name" value="Putative DNA-binding domain, N-terminal subdomain of bacterial translation initiation factor IF2"/>
    <property type="match status" value="1"/>
</dbReference>
<dbReference type="InterPro" id="IPR000178">
    <property type="entry name" value="TF_IF2_bacterial-like"/>
</dbReference>
<dbReference type="PROSITE" id="PS01176">
    <property type="entry name" value="IF2"/>
    <property type="match status" value="1"/>
</dbReference>
<feature type="compositionally biased region" description="Basic and acidic residues" evidence="12">
    <location>
        <begin position="184"/>
        <end position="240"/>
    </location>
</feature>
<dbReference type="InterPro" id="IPR009000">
    <property type="entry name" value="Transl_B-barrel_sf"/>
</dbReference>
<dbReference type="Pfam" id="PF03144">
    <property type="entry name" value="GTP_EFTU_D2"/>
    <property type="match status" value="1"/>
</dbReference>
<dbReference type="PANTHER" id="PTHR43381:SF5">
    <property type="entry name" value="TR-TYPE G DOMAIN-CONTAINING PROTEIN"/>
    <property type="match status" value="1"/>
</dbReference>
<sequence>MTQLTVKALSEEIGTPVDRLIEQLADAGMKKSGSDQVTDSEKQTLLTHLKKEHGDTSGEAEPTRLTLQRKTRSTLSVAAGGGKSKDVQVEVRKKRTYVKRSAIEDEAKREAEEAAKREAEEKARKEAEELAKREAAEKAQREADEKAKREADAKREAEEKAQRAQAEKAKKDMNPKNADANAQAKKEADELKARQEQEAQRKAEAEAAKLVEEARKLAEENEARWSEEEQKKKEQEKSADYHVTTSTYAREAEDAADQKEEKAPRRRKKKAAPANQPGNNRGGRNQRGRGAKGKLAKPTSMQQGFDKSATVAKSDVAIGETIVVSELASKMSVKATEVIKVMMKMGAMATINQVIDQETAQLVAEEMGHKVILRKENELEEAVLADRDNDAIAEGRAPVVTIMGHVDHGKTSTLDYIRKAHVASGEAGGITQHIGAYHVDTDNGMITFLDTPGHAAFTAMRARGAQATDIVVLVVAADDGVMPQTIEAIQHAKAAGVPLIVAVNKIDKEGANPDNVKNELAQYDVIPEEWGGENMFVHISAKQGTNIDGLLEAILLQSEVLELTAVKEGMASGVVVESRLDKGRGPVATILVQSGTLNKGDIVLCGQEYGRVRAMRDENGKEVATAGPSIPVEILGLSGVPASGDEATVVRDERKAREVANYRQGKFREVKLARQQKAKLENMFSNMAAGEVAELNVVLKADVQGSVEAIADSLLKLSTEEVKVNIVGSGVGGITETDATLAAASNAIILGFNVRADATARNTVQNENLDLRYYSIIYQLIDEVKQAMGGMLAPEFKQEIIGLAEVRDVFKSPKLGAIAGSMVTEGVIKRNNPIRVLRDNVVIYEGELESLRRFKDDVQEVKNGYECGIGVKNYNDVRVGDQIEVFEIVEVKRTLD</sequence>
<dbReference type="Gene3D" id="3.40.50.300">
    <property type="entry name" value="P-loop containing nucleotide triphosphate hydrolases"/>
    <property type="match status" value="1"/>
</dbReference>
<proteinExistence type="inferred from homology"/>
<keyword evidence="15" id="KW-1185">Reference proteome</keyword>
<feature type="binding site" evidence="9">
    <location>
        <begin position="404"/>
        <end position="411"/>
    </location>
    <ligand>
        <name>GTP</name>
        <dbReference type="ChEBI" id="CHEBI:37565"/>
    </ligand>
</feature>
<dbReference type="GO" id="GO:0003743">
    <property type="term" value="F:translation initiation factor activity"/>
    <property type="evidence" value="ECO:0007669"/>
    <property type="project" value="UniProtKB-UniRule"/>
</dbReference>
<feature type="binding site" evidence="9">
    <location>
        <begin position="504"/>
        <end position="507"/>
    </location>
    <ligand>
        <name>GTP</name>
        <dbReference type="ChEBI" id="CHEBI:37565"/>
    </ligand>
</feature>
<feature type="compositionally biased region" description="Basic and acidic residues" evidence="12">
    <location>
        <begin position="101"/>
        <end position="174"/>
    </location>
</feature>
<keyword evidence="8 9" id="KW-0342">GTP-binding</keyword>
<accession>A0A2S7VIQ8</accession>
<dbReference type="FunFam" id="2.40.30.10:FF:000007">
    <property type="entry name" value="Translation initiation factor IF-2"/>
    <property type="match status" value="1"/>
</dbReference>
<dbReference type="FunFam" id="3.30.56.50:FF:000001">
    <property type="entry name" value="Translation initiation factor IF-2"/>
    <property type="match status" value="1"/>
</dbReference>
<dbReference type="InterPro" id="IPR044145">
    <property type="entry name" value="IF2_II"/>
</dbReference>
<dbReference type="RefSeq" id="WP_105025490.1">
    <property type="nucleotide sequence ID" value="NZ_MSCI01000002.1"/>
</dbReference>
<gene>
    <name evidence="9" type="primary">infB</name>
    <name evidence="14" type="ORF">BTO10_18785</name>
</gene>
<dbReference type="NCBIfam" id="TIGR00487">
    <property type="entry name" value="IF-2"/>
    <property type="match status" value="1"/>
</dbReference>
<evidence type="ECO:0000256" key="3">
    <source>
        <dbReference type="ARBA" id="ARBA00020675"/>
    </source>
</evidence>
<feature type="compositionally biased region" description="Basic residues" evidence="12">
    <location>
        <begin position="284"/>
        <end position="295"/>
    </location>
</feature>
<dbReference type="Gene3D" id="2.40.30.10">
    <property type="entry name" value="Translation factors"/>
    <property type="match status" value="2"/>
</dbReference>
<evidence type="ECO:0000256" key="6">
    <source>
        <dbReference type="ARBA" id="ARBA00022741"/>
    </source>
</evidence>
<keyword evidence="4 9" id="KW-0963">Cytoplasm</keyword>
<dbReference type="NCBIfam" id="TIGR00231">
    <property type="entry name" value="small_GTP"/>
    <property type="match status" value="1"/>
</dbReference>
<dbReference type="InterPro" id="IPR004161">
    <property type="entry name" value="EFTu-like_2"/>
</dbReference>
<dbReference type="InterPro" id="IPR023115">
    <property type="entry name" value="TIF_IF2_dom3"/>
</dbReference>
<organism evidence="14 15">
    <name type="scientific">Vibrio chagasii</name>
    <dbReference type="NCBI Taxonomy" id="170679"/>
    <lineage>
        <taxon>Bacteria</taxon>
        <taxon>Pseudomonadati</taxon>
        <taxon>Pseudomonadota</taxon>
        <taxon>Gammaproteobacteria</taxon>
        <taxon>Vibrionales</taxon>
        <taxon>Vibrionaceae</taxon>
        <taxon>Vibrio</taxon>
    </lineage>
</organism>
<feature type="binding site" evidence="9">
    <location>
        <begin position="450"/>
        <end position="454"/>
    </location>
    <ligand>
        <name>GTP</name>
        <dbReference type="ChEBI" id="CHEBI:37565"/>
    </ligand>
</feature>